<organism evidence="1 2">
    <name type="scientific">Drosophila lebanonensis</name>
    <name type="common">Fruit fly</name>
    <name type="synonym">Scaptodrosophila lebanonensis</name>
    <dbReference type="NCBI Taxonomy" id="7225"/>
    <lineage>
        <taxon>Eukaryota</taxon>
        <taxon>Metazoa</taxon>
        <taxon>Ecdysozoa</taxon>
        <taxon>Arthropoda</taxon>
        <taxon>Hexapoda</taxon>
        <taxon>Insecta</taxon>
        <taxon>Pterygota</taxon>
        <taxon>Neoptera</taxon>
        <taxon>Endopterygota</taxon>
        <taxon>Diptera</taxon>
        <taxon>Brachycera</taxon>
        <taxon>Muscomorpha</taxon>
        <taxon>Ephydroidea</taxon>
        <taxon>Drosophilidae</taxon>
        <taxon>Scaptodrosophila</taxon>
    </lineage>
</organism>
<protein>
    <submittedName>
        <fullName evidence="2">Uncharacterized protein LOC115626775</fullName>
    </submittedName>
</protein>
<dbReference type="GeneID" id="115626775"/>
<evidence type="ECO:0000313" key="2">
    <source>
        <dbReference type="RefSeq" id="XP_030378099.1"/>
    </source>
</evidence>
<proteinExistence type="predicted"/>
<dbReference type="Proteomes" id="UP000504634">
    <property type="component" value="Unplaced"/>
</dbReference>
<gene>
    <name evidence="2" type="primary">LOC115626775</name>
</gene>
<keyword evidence="1" id="KW-1185">Reference proteome</keyword>
<dbReference type="AlphaFoldDB" id="A0A6J2TPY0"/>
<evidence type="ECO:0000313" key="1">
    <source>
        <dbReference type="Proteomes" id="UP000504634"/>
    </source>
</evidence>
<sequence>MYVHTQYMQADSEPINQSSAKPVINQNVKRLSQIGADAQVKANNNDKAYFLIIKSDHNVSNNISNNINNNINANAQFAGRCDKKNIACALYINDTDRLVLLSQSASE</sequence>
<dbReference type="RefSeq" id="XP_030378099.1">
    <property type="nucleotide sequence ID" value="XM_030522239.1"/>
</dbReference>
<reference evidence="2" key="1">
    <citation type="submission" date="2025-08" db="UniProtKB">
        <authorList>
            <consortium name="RefSeq"/>
        </authorList>
    </citation>
    <scope>IDENTIFICATION</scope>
    <source>
        <strain evidence="2">11010-0011.00</strain>
        <tissue evidence="2">Whole body</tissue>
    </source>
</reference>
<name>A0A6J2TPY0_DROLE</name>
<accession>A0A6J2TPY0</accession>